<sequence length="92" mass="9720">DMPHGAGCGKPGPPTAPWLVRGKAKRGAGLGAHRRARPVPCWVAAPGCPPPSSGRGGGWHAAVFLLSYEAEDRFQSKGEHCRRKVSSLRLVV</sequence>
<gene>
    <name evidence="2" type="ORF">TSPGSL018_25027</name>
</gene>
<dbReference type="AlphaFoldDB" id="A0A061RPF3"/>
<reference evidence="2" key="1">
    <citation type="submission" date="2014-05" db="EMBL/GenBank/DDBJ databases">
        <title>The transcriptome of the halophilic microalga Tetraselmis sp. GSL018 isolated from the Great Salt Lake, Utah.</title>
        <authorList>
            <person name="Jinkerson R.E."/>
            <person name="D'Adamo S."/>
            <person name="Posewitz M.C."/>
        </authorList>
    </citation>
    <scope>NUCLEOTIDE SEQUENCE</scope>
    <source>
        <strain evidence="2">GSL018</strain>
    </source>
</reference>
<protein>
    <submittedName>
        <fullName evidence="2">Uncharacterized protein</fullName>
    </submittedName>
</protein>
<name>A0A061RPF3_9CHLO</name>
<feature type="region of interest" description="Disordered" evidence="1">
    <location>
        <begin position="1"/>
        <end position="20"/>
    </location>
</feature>
<accession>A0A061RPF3</accession>
<proteinExistence type="predicted"/>
<evidence type="ECO:0000313" key="2">
    <source>
        <dbReference type="EMBL" id="JAC74777.1"/>
    </source>
</evidence>
<evidence type="ECO:0000256" key="1">
    <source>
        <dbReference type="SAM" id="MobiDB-lite"/>
    </source>
</evidence>
<feature type="compositionally biased region" description="Gly residues" evidence="1">
    <location>
        <begin position="1"/>
        <end position="10"/>
    </location>
</feature>
<feature type="non-terminal residue" evidence="2">
    <location>
        <position position="1"/>
    </location>
</feature>
<dbReference type="EMBL" id="GBEZ01010958">
    <property type="protein sequence ID" value="JAC74777.1"/>
    <property type="molecule type" value="Transcribed_RNA"/>
</dbReference>
<feature type="non-terminal residue" evidence="2">
    <location>
        <position position="92"/>
    </location>
</feature>
<organism evidence="2">
    <name type="scientific">Tetraselmis sp. GSL018</name>
    <dbReference type="NCBI Taxonomy" id="582737"/>
    <lineage>
        <taxon>Eukaryota</taxon>
        <taxon>Viridiplantae</taxon>
        <taxon>Chlorophyta</taxon>
        <taxon>core chlorophytes</taxon>
        <taxon>Chlorodendrophyceae</taxon>
        <taxon>Chlorodendrales</taxon>
        <taxon>Chlorodendraceae</taxon>
        <taxon>Tetraselmis</taxon>
    </lineage>
</organism>